<feature type="transmembrane region" description="Helical" evidence="2">
    <location>
        <begin position="71"/>
        <end position="93"/>
    </location>
</feature>
<keyword evidence="2" id="KW-0812">Transmembrane</keyword>
<evidence type="ECO:0000259" key="3">
    <source>
        <dbReference type="PROSITE" id="PS50850"/>
    </source>
</evidence>
<sequence>MRSAFTSICCVLFGLTGGVFNGFQPVVIAEIVGVKRIQEGVGVVYFMALFGYLAGTPIAGSLHIHYGWTAAIQFTGAMTMASAMGVLGTRFLLNKRLLAKV</sequence>
<dbReference type="Gene3D" id="1.20.1250.20">
    <property type="entry name" value="MFS general substrate transporter like domains"/>
    <property type="match status" value="1"/>
</dbReference>
<dbReference type="AlphaFoldDB" id="A0A068RM06"/>
<dbReference type="SUPFAM" id="SSF103473">
    <property type="entry name" value="MFS general substrate transporter"/>
    <property type="match status" value="1"/>
</dbReference>
<dbReference type="VEuPathDB" id="FungiDB:LCOR_02855.1"/>
<evidence type="ECO:0000256" key="2">
    <source>
        <dbReference type="SAM" id="Phobius"/>
    </source>
</evidence>
<protein>
    <recommendedName>
        <fullName evidence="3">Major facilitator superfamily (MFS) profile domain-containing protein</fullName>
    </recommendedName>
</protein>
<dbReference type="OrthoDB" id="2213137at2759"/>
<evidence type="ECO:0000313" key="4">
    <source>
        <dbReference type="EMBL" id="CDH51213.1"/>
    </source>
</evidence>
<name>A0A068RM06_9FUNG</name>
<keyword evidence="2" id="KW-1133">Transmembrane helix</keyword>
<organism evidence="4 5">
    <name type="scientific">Lichtheimia corymbifera JMRC:FSU:9682</name>
    <dbReference type="NCBI Taxonomy" id="1263082"/>
    <lineage>
        <taxon>Eukaryota</taxon>
        <taxon>Fungi</taxon>
        <taxon>Fungi incertae sedis</taxon>
        <taxon>Mucoromycota</taxon>
        <taxon>Mucoromycotina</taxon>
        <taxon>Mucoromycetes</taxon>
        <taxon>Mucorales</taxon>
        <taxon>Lichtheimiaceae</taxon>
        <taxon>Lichtheimia</taxon>
    </lineage>
</organism>
<reference evidence="4" key="1">
    <citation type="submission" date="2013-08" db="EMBL/GenBank/DDBJ databases">
        <title>Gene expansion shapes genome architecture in the human pathogen Lichtheimia corymbifera: an evolutionary genomics analysis in the ancient terrestrial Mucorales (Mucoromycotina).</title>
        <authorList>
            <person name="Schwartze V.U."/>
            <person name="Winter S."/>
            <person name="Shelest E."/>
            <person name="Marcet-Houben M."/>
            <person name="Horn F."/>
            <person name="Wehner S."/>
            <person name="Hoffmann K."/>
            <person name="Riege K."/>
            <person name="Sammeth M."/>
            <person name="Nowrousian M."/>
            <person name="Valiante V."/>
            <person name="Linde J."/>
            <person name="Jacobsen I.D."/>
            <person name="Marz M."/>
            <person name="Brakhage A.A."/>
            <person name="Gabaldon T."/>
            <person name="Bocker S."/>
            <person name="Voigt K."/>
        </authorList>
    </citation>
    <scope>NUCLEOTIDE SEQUENCE [LARGE SCALE GENOMIC DNA]</scope>
    <source>
        <strain evidence="4">FSU 9682</strain>
    </source>
</reference>
<dbReference type="InterPro" id="IPR020846">
    <property type="entry name" value="MFS_dom"/>
</dbReference>
<dbReference type="GO" id="GO:0022857">
    <property type="term" value="F:transmembrane transporter activity"/>
    <property type="evidence" value="ECO:0007669"/>
    <property type="project" value="InterPro"/>
</dbReference>
<comment type="subcellular location">
    <subcellularLocation>
        <location evidence="1">Membrane</location>
        <topology evidence="1">Multi-pass membrane protein</topology>
    </subcellularLocation>
</comment>
<evidence type="ECO:0000256" key="1">
    <source>
        <dbReference type="ARBA" id="ARBA00004141"/>
    </source>
</evidence>
<keyword evidence="2" id="KW-0472">Membrane</keyword>
<dbReference type="PROSITE" id="PS50850">
    <property type="entry name" value="MFS"/>
    <property type="match status" value="1"/>
</dbReference>
<feature type="transmembrane region" description="Helical" evidence="2">
    <location>
        <begin position="45"/>
        <end position="64"/>
    </location>
</feature>
<dbReference type="Proteomes" id="UP000027586">
    <property type="component" value="Unassembled WGS sequence"/>
</dbReference>
<feature type="domain" description="Major facilitator superfamily (MFS) profile" evidence="3">
    <location>
        <begin position="1"/>
        <end position="101"/>
    </location>
</feature>
<gene>
    <name evidence="4" type="ORF">LCOR_02855.1</name>
</gene>
<proteinExistence type="predicted"/>
<keyword evidence="5" id="KW-1185">Reference proteome</keyword>
<dbReference type="GO" id="GO:0016020">
    <property type="term" value="C:membrane"/>
    <property type="evidence" value="ECO:0007669"/>
    <property type="project" value="UniProtKB-SubCell"/>
</dbReference>
<dbReference type="InterPro" id="IPR036259">
    <property type="entry name" value="MFS_trans_sf"/>
</dbReference>
<dbReference type="EMBL" id="CBTN010000009">
    <property type="protein sequence ID" value="CDH51213.1"/>
    <property type="molecule type" value="Genomic_DNA"/>
</dbReference>
<comment type="caution">
    <text evidence="4">The sequence shown here is derived from an EMBL/GenBank/DDBJ whole genome shotgun (WGS) entry which is preliminary data.</text>
</comment>
<accession>A0A068RM06</accession>
<evidence type="ECO:0000313" key="5">
    <source>
        <dbReference type="Proteomes" id="UP000027586"/>
    </source>
</evidence>